<dbReference type="Proteomes" id="UP000824890">
    <property type="component" value="Unassembled WGS sequence"/>
</dbReference>
<gene>
    <name evidence="3" type="ORF">HID58_076798</name>
</gene>
<accession>A0ABQ7YNP5</accession>
<evidence type="ECO:0000313" key="3">
    <source>
        <dbReference type="EMBL" id="KAH0869776.1"/>
    </source>
</evidence>
<feature type="signal peptide" evidence="2">
    <location>
        <begin position="1"/>
        <end position="19"/>
    </location>
</feature>
<feature type="compositionally biased region" description="Basic and acidic residues" evidence="1">
    <location>
        <begin position="141"/>
        <end position="169"/>
    </location>
</feature>
<feature type="region of interest" description="Disordered" evidence="1">
    <location>
        <begin position="138"/>
        <end position="174"/>
    </location>
</feature>
<comment type="caution">
    <text evidence="3">The sequence shown here is derived from an EMBL/GenBank/DDBJ whole genome shotgun (WGS) entry which is preliminary data.</text>
</comment>
<dbReference type="EMBL" id="JAGKQM010000017">
    <property type="protein sequence ID" value="KAH0869776.1"/>
    <property type="molecule type" value="Genomic_DNA"/>
</dbReference>
<protein>
    <submittedName>
        <fullName evidence="3">Uncharacterized protein</fullName>
    </submittedName>
</protein>
<keyword evidence="2" id="KW-0732">Signal</keyword>
<sequence length="204" mass="22627">MSPTNVAMFFVSLVIISTATDVAPGTEQFQSLLSSQEHEKPQFLTVRGCNNDCETSCCDCNIEIQPPICVGNMVLSELTGFFHRRLIQGWSTLQLHPHPQQSNDMASSSSYKLLTCRIITRPGTRSVLDLAGLSELNGNGDDFKEDKGGEAEDEMTNRENGHNSDKEDGGDVDESMSFYDVGIMMEHVLDHDDDEEEEDGWCLV</sequence>
<evidence type="ECO:0000256" key="2">
    <source>
        <dbReference type="SAM" id="SignalP"/>
    </source>
</evidence>
<proteinExistence type="predicted"/>
<evidence type="ECO:0000256" key="1">
    <source>
        <dbReference type="SAM" id="MobiDB-lite"/>
    </source>
</evidence>
<reference evidence="3 4" key="1">
    <citation type="submission" date="2021-05" db="EMBL/GenBank/DDBJ databases">
        <title>Genome Assembly of Synthetic Allotetraploid Brassica napus Reveals Homoeologous Exchanges between Subgenomes.</title>
        <authorList>
            <person name="Davis J.T."/>
        </authorList>
    </citation>
    <scope>NUCLEOTIDE SEQUENCE [LARGE SCALE GENOMIC DNA]</scope>
    <source>
        <strain evidence="4">cv. Da-Ae</strain>
        <tissue evidence="3">Seedling</tissue>
    </source>
</reference>
<feature type="chain" id="PRO_5045710785" evidence="2">
    <location>
        <begin position="20"/>
        <end position="204"/>
    </location>
</feature>
<evidence type="ECO:0000313" key="4">
    <source>
        <dbReference type="Proteomes" id="UP000824890"/>
    </source>
</evidence>
<organism evidence="3 4">
    <name type="scientific">Brassica napus</name>
    <name type="common">Rape</name>
    <dbReference type="NCBI Taxonomy" id="3708"/>
    <lineage>
        <taxon>Eukaryota</taxon>
        <taxon>Viridiplantae</taxon>
        <taxon>Streptophyta</taxon>
        <taxon>Embryophyta</taxon>
        <taxon>Tracheophyta</taxon>
        <taxon>Spermatophyta</taxon>
        <taxon>Magnoliopsida</taxon>
        <taxon>eudicotyledons</taxon>
        <taxon>Gunneridae</taxon>
        <taxon>Pentapetalae</taxon>
        <taxon>rosids</taxon>
        <taxon>malvids</taxon>
        <taxon>Brassicales</taxon>
        <taxon>Brassicaceae</taxon>
        <taxon>Brassiceae</taxon>
        <taxon>Brassica</taxon>
    </lineage>
</organism>
<name>A0ABQ7YNP5_BRANA</name>
<keyword evidence="4" id="KW-1185">Reference proteome</keyword>